<feature type="non-terminal residue" evidence="1">
    <location>
        <position position="1"/>
    </location>
</feature>
<dbReference type="RefSeq" id="WP_219930729.1">
    <property type="nucleotide sequence ID" value="NZ_MPDK01000095.1"/>
</dbReference>
<organism evidence="1 2">
    <name type="scientific">Sulfoacidibacillus thermotolerans</name>
    <name type="common">Acidibacillus sulfuroxidans</name>
    <dbReference type="NCBI Taxonomy" id="1765684"/>
    <lineage>
        <taxon>Bacteria</taxon>
        <taxon>Bacillati</taxon>
        <taxon>Bacillota</taxon>
        <taxon>Bacilli</taxon>
        <taxon>Bacillales</taxon>
        <taxon>Alicyclobacillaceae</taxon>
        <taxon>Sulfoacidibacillus</taxon>
    </lineage>
</organism>
<gene>
    <name evidence="1" type="ORF">BM613_14405</name>
</gene>
<name>A0A2U3CP64_SULT2</name>
<keyword evidence="2" id="KW-1185">Reference proteome</keyword>
<dbReference type="EMBL" id="MPDK01000095">
    <property type="protein sequence ID" value="PWI50823.1"/>
    <property type="molecule type" value="Genomic_DNA"/>
</dbReference>
<proteinExistence type="predicted"/>
<comment type="caution">
    <text evidence="1">The sequence shown here is derived from an EMBL/GenBank/DDBJ whole genome shotgun (WGS) entry which is preliminary data.</text>
</comment>
<accession>A0A2U3CP64</accession>
<sequence length="78" mass="9126">GCTMKKVIEILETRKSSIEELLGHNYDLLCDIEQKFAMAADSCWLRNRVEEMRTEIDSCEKMIRELEDAIALLIRFSE</sequence>
<evidence type="ECO:0000313" key="1">
    <source>
        <dbReference type="EMBL" id="PWI50823.1"/>
    </source>
</evidence>
<reference evidence="1 2" key="1">
    <citation type="submission" date="2016-11" db="EMBL/GenBank/DDBJ databases">
        <title>Comparative genomics of Acidibacillus ferroxidans species.</title>
        <authorList>
            <person name="Oliveira G."/>
            <person name="Nunes G."/>
            <person name="Oliveira R."/>
            <person name="Araujo F."/>
            <person name="Salim A."/>
            <person name="Scholte L."/>
            <person name="Morais D."/>
            <person name="Nancucheo I."/>
            <person name="Johnson D.B."/>
            <person name="Grail B."/>
            <person name="Bittencourt J."/>
            <person name="Valadares R."/>
        </authorList>
    </citation>
    <scope>NUCLEOTIDE SEQUENCE [LARGE SCALE GENOMIC DNA]</scope>
    <source>
        <strain evidence="1 2">Y002</strain>
    </source>
</reference>
<dbReference type="AlphaFoldDB" id="A0A2U3CP64"/>
<protein>
    <submittedName>
        <fullName evidence="1">Uncharacterized protein</fullName>
    </submittedName>
</protein>
<dbReference type="Proteomes" id="UP000245380">
    <property type="component" value="Unassembled WGS sequence"/>
</dbReference>
<evidence type="ECO:0000313" key="2">
    <source>
        <dbReference type="Proteomes" id="UP000245380"/>
    </source>
</evidence>